<sequence>MVPNEIPSWATKAPYAPPANDFDIKLQGSCHCGHVKYNLSRDKPLASKFCHCNDCKIIHGAPFQWATVFHKEDLSFPNLDTESLKFYNSSFHEEGEGKVQLPHKVACKHCGTWLFDEGRNMILLFPTTVQFKSTAARRKFDVQMHLFYGNRECDIPDGTPKWSGLDEKSDLMDERQR</sequence>
<evidence type="ECO:0000256" key="1">
    <source>
        <dbReference type="ARBA" id="ARBA00005495"/>
    </source>
</evidence>
<dbReference type="Pfam" id="PF04828">
    <property type="entry name" value="GFA"/>
    <property type="match status" value="1"/>
</dbReference>
<evidence type="ECO:0000256" key="2">
    <source>
        <dbReference type="ARBA" id="ARBA00022723"/>
    </source>
</evidence>
<keyword evidence="3" id="KW-0862">Zinc</keyword>
<protein>
    <recommendedName>
        <fullName evidence="5">CENP-V/GFA domain-containing protein</fullName>
    </recommendedName>
</protein>
<gene>
    <name evidence="6" type="ORF">J7T54_005677</name>
</gene>
<dbReference type="OrthoDB" id="9970124at2759"/>
<accession>A0A9P9Y5J2</accession>
<evidence type="ECO:0000256" key="4">
    <source>
        <dbReference type="ARBA" id="ARBA00023239"/>
    </source>
</evidence>
<dbReference type="AlphaFoldDB" id="A0A9P9Y5J2"/>
<dbReference type="SUPFAM" id="SSF51316">
    <property type="entry name" value="Mss4-like"/>
    <property type="match status" value="1"/>
</dbReference>
<dbReference type="InterPro" id="IPR006913">
    <property type="entry name" value="CENP-V/GFA"/>
</dbReference>
<dbReference type="PANTHER" id="PTHR33337">
    <property type="entry name" value="GFA DOMAIN-CONTAINING PROTEIN"/>
    <property type="match status" value="1"/>
</dbReference>
<comment type="similarity">
    <text evidence="1">Belongs to the Gfa family.</text>
</comment>
<name>A0A9P9Y5J2_9HYPO</name>
<dbReference type="EMBL" id="JAGIXG020000007">
    <property type="protein sequence ID" value="KAI6783648.1"/>
    <property type="molecule type" value="Genomic_DNA"/>
</dbReference>
<evidence type="ECO:0000313" key="7">
    <source>
        <dbReference type="Proteomes" id="UP001055219"/>
    </source>
</evidence>
<evidence type="ECO:0000259" key="5">
    <source>
        <dbReference type="PROSITE" id="PS51891"/>
    </source>
</evidence>
<keyword evidence="2" id="KW-0479">Metal-binding</keyword>
<proteinExistence type="inferred from homology"/>
<dbReference type="PROSITE" id="PS51891">
    <property type="entry name" value="CENP_V_GFA"/>
    <property type="match status" value="1"/>
</dbReference>
<dbReference type="Gene3D" id="3.90.1590.10">
    <property type="entry name" value="glutathione-dependent formaldehyde- activating enzyme (gfa)"/>
    <property type="match status" value="1"/>
</dbReference>
<reference evidence="6" key="2">
    <citation type="submission" date="2022-07" db="EMBL/GenBank/DDBJ databases">
        <authorList>
            <person name="Goncalves M.F.M."/>
            <person name="Hilario S."/>
            <person name="Van De Peer Y."/>
            <person name="Esteves A.C."/>
            <person name="Alves A."/>
        </authorList>
    </citation>
    <scope>NUCLEOTIDE SEQUENCE</scope>
    <source>
        <strain evidence="6">MUM 19.33</strain>
    </source>
</reference>
<dbReference type="GeneID" id="75832160"/>
<dbReference type="Proteomes" id="UP001055219">
    <property type="component" value="Unassembled WGS sequence"/>
</dbReference>
<dbReference type="GO" id="GO:0046872">
    <property type="term" value="F:metal ion binding"/>
    <property type="evidence" value="ECO:0007669"/>
    <property type="project" value="UniProtKB-KW"/>
</dbReference>
<dbReference type="PANTHER" id="PTHR33337:SF40">
    <property type="entry name" value="CENP-V_GFA DOMAIN-CONTAINING PROTEIN-RELATED"/>
    <property type="match status" value="1"/>
</dbReference>
<dbReference type="RefSeq" id="XP_051364504.1">
    <property type="nucleotide sequence ID" value="XM_051504122.1"/>
</dbReference>
<organism evidence="6 7">
    <name type="scientific">Emericellopsis cladophorae</name>
    <dbReference type="NCBI Taxonomy" id="2686198"/>
    <lineage>
        <taxon>Eukaryota</taxon>
        <taxon>Fungi</taxon>
        <taxon>Dikarya</taxon>
        <taxon>Ascomycota</taxon>
        <taxon>Pezizomycotina</taxon>
        <taxon>Sordariomycetes</taxon>
        <taxon>Hypocreomycetidae</taxon>
        <taxon>Hypocreales</taxon>
        <taxon>Bionectriaceae</taxon>
        <taxon>Emericellopsis</taxon>
    </lineage>
</organism>
<keyword evidence="4" id="KW-0456">Lyase</keyword>
<dbReference type="GO" id="GO:0016846">
    <property type="term" value="F:carbon-sulfur lyase activity"/>
    <property type="evidence" value="ECO:0007669"/>
    <property type="project" value="InterPro"/>
</dbReference>
<feature type="domain" description="CENP-V/GFA" evidence="5">
    <location>
        <begin position="26"/>
        <end position="163"/>
    </location>
</feature>
<evidence type="ECO:0000256" key="3">
    <source>
        <dbReference type="ARBA" id="ARBA00022833"/>
    </source>
</evidence>
<comment type="caution">
    <text evidence="6">The sequence shown here is derived from an EMBL/GenBank/DDBJ whole genome shotgun (WGS) entry which is preliminary data.</text>
</comment>
<reference evidence="6" key="1">
    <citation type="journal article" date="2021" name="J Fungi (Basel)">
        <title>Genomic and Metabolomic Analyses of the Marine Fungus Emericellopsis cladophorae: Insights into Saltwater Adaptability Mechanisms and Its Biosynthetic Potential.</title>
        <authorList>
            <person name="Goncalves M.F.M."/>
            <person name="Hilario S."/>
            <person name="Van de Peer Y."/>
            <person name="Esteves A.C."/>
            <person name="Alves A."/>
        </authorList>
    </citation>
    <scope>NUCLEOTIDE SEQUENCE</scope>
    <source>
        <strain evidence="6">MUM 19.33</strain>
    </source>
</reference>
<evidence type="ECO:0000313" key="6">
    <source>
        <dbReference type="EMBL" id="KAI6783648.1"/>
    </source>
</evidence>
<keyword evidence="7" id="KW-1185">Reference proteome</keyword>
<dbReference type="InterPro" id="IPR011057">
    <property type="entry name" value="Mss4-like_sf"/>
</dbReference>